<protein>
    <submittedName>
        <fullName evidence="3">DUF4407 domain-containing protein</fullName>
    </submittedName>
</protein>
<sequence>MMHIPTPPVPRAPYRPGRLRRAVWFVTGADAQVLCDPDCPESERTKFDSIGLAMCLTTGLAFLSGVSAFYQIFFPGLHRYEFLGTPWRAVISLLFAGIWTLVIFNMQRFIMLGSRRVSDHGVLHLGDWLHALPGMVLSLAVSLTLATPLQVLLLAPEIDVHLIKEQQIRKRAVHASIDAHYAAENQDLTERAMQLRERTGHDLPGSGVATPSCLQASSFSHDPYGLPQLQECLRQVEQWNAVLTQRQAALKELHGHSDGSPQGREAEAEWLALQEDGRQARMARERLYADITLDQQAGLLRRATVAYEVNPLSSWAIFLVVCFIQGVPVLIRTLSVKGPYEDLLDMVSRRHLAAAGIEPASLLLFDRHGKSFPVDSYLMVKNTEQRMLSVLRTHRQALREERLARFEERYAAIMRSQVHPFADSPSGAERSRSGVSIDKGF</sequence>
<proteinExistence type="predicted"/>
<organism evidence="3 4">
    <name type="scientific">Noviherbaspirillum pedocola</name>
    <dbReference type="NCBI Taxonomy" id="2801341"/>
    <lineage>
        <taxon>Bacteria</taxon>
        <taxon>Pseudomonadati</taxon>
        <taxon>Pseudomonadota</taxon>
        <taxon>Betaproteobacteria</taxon>
        <taxon>Burkholderiales</taxon>
        <taxon>Oxalobacteraceae</taxon>
        <taxon>Noviherbaspirillum</taxon>
    </lineage>
</organism>
<accession>A0A934W5R0</accession>
<keyword evidence="2" id="KW-0472">Membrane</keyword>
<dbReference type="Pfam" id="PF14362">
    <property type="entry name" value="DUF4407"/>
    <property type="match status" value="1"/>
</dbReference>
<reference evidence="3" key="1">
    <citation type="submission" date="2021-01" db="EMBL/GenBank/DDBJ databases">
        <title>Genome sequence of strain Noviherbaspirillum sp. DKR-6.</title>
        <authorList>
            <person name="Chaudhary D.K."/>
        </authorList>
    </citation>
    <scope>NUCLEOTIDE SEQUENCE</scope>
    <source>
        <strain evidence="3">DKR-6</strain>
    </source>
</reference>
<feature type="transmembrane region" description="Helical" evidence="2">
    <location>
        <begin position="85"/>
        <end position="104"/>
    </location>
</feature>
<name>A0A934W5R0_9BURK</name>
<dbReference type="Proteomes" id="UP000622890">
    <property type="component" value="Unassembled WGS sequence"/>
</dbReference>
<evidence type="ECO:0000313" key="4">
    <source>
        <dbReference type="Proteomes" id="UP000622890"/>
    </source>
</evidence>
<keyword evidence="4" id="KW-1185">Reference proteome</keyword>
<evidence type="ECO:0000256" key="2">
    <source>
        <dbReference type="SAM" id="Phobius"/>
    </source>
</evidence>
<gene>
    <name evidence="3" type="ORF">JJB74_11570</name>
</gene>
<feature type="transmembrane region" description="Helical" evidence="2">
    <location>
        <begin position="312"/>
        <end position="331"/>
    </location>
</feature>
<evidence type="ECO:0000313" key="3">
    <source>
        <dbReference type="EMBL" id="MBK4735252.1"/>
    </source>
</evidence>
<dbReference type="InterPro" id="IPR025519">
    <property type="entry name" value="DUF4407"/>
</dbReference>
<keyword evidence="2" id="KW-1133">Transmembrane helix</keyword>
<dbReference type="RefSeq" id="WP_200592029.1">
    <property type="nucleotide sequence ID" value="NZ_JAEPBG010000004.1"/>
</dbReference>
<comment type="caution">
    <text evidence="3">The sequence shown here is derived from an EMBL/GenBank/DDBJ whole genome shotgun (WGS) entry which is preliminary data.</text>
</comment>
<dbReference type="AlphaFoldDB" id="A0A934W5R0"/>
<evidence type="ECO:0000256" key="1">
    <source>
        <dbReference type="SAM" id="MobiDB-lite"/>
    </source>
</evidence>
<dbReference type="EMBL" id="JAEPBG010000004">
    <property type="protein sequence ID" value="MBK4735252.1"/>
    <property type="molecule type" value="Genomic_DNA"/>
</dbReference>
<feature type="region of interest" description="Disordered" evidence="1">
    <location>
        <begin position="421"/>
        <end position="441"/>
    </location>
</feature>
<keyword evidence="2" id="KW-0812">Transmembrane</keyword>
<feature type="transmembrane region" description="Helical" evidence="2">
    <location>
        <begin position="50"/>
        <end position="73"/>
    </location>
</feature>